<dbReference type="InterPro" id="IPR036890">
    <property type="entry name" value="HATPase_C_sf"/>
</dbReference>
<evidence type="ECO:0000256" key="2">
    <source>
        <dbReference type="ARBA" id="ARBA00012438"/>
    </source>
</evidence>
<evidence type="ECO:0000256" key="6">
    <source>
        <dbReference type="ARBA" id="ARBA00022840"/>
    </source>
</evidence>
<name>A0ABU7PHI3_9ACTN</name>
<keyword evidence="6 8" id="KW-0067">ATP-binding</keyword>
<dbReference type="RefSeq" id="WP_330798700.1">
    <property type="nucleotide sequence ID" value="NZ_JAZEWV010000026.1"/>
</dbReference>
<reference evidence="8 9" key="1">
    <citation type="submission" date="2023-12" db="EMBL/GenBank/DDBJ databases">
        <title>Streptomyces sp. V4-01.</title>
        <authorList>
            <person name="Somphong A."/>
            <person name="Phongsopitanun W."/>
        </authorList>
    </citation>
    <scope>NUCLEOTIDE SEQUENCE [LARGE SCALE GENOMIC DNA]</scope>
    <source>
        <strain evidence="8 9">V4-01</strain>
    </source>
</reference>
<sequence>MTEPADDADLDGVLREVLPDWPERWRYPGLMALALGPGTVAADDCLAAVLDGLAEPPADPEAAAQALVEAGDFHAARRVPGGEAVDVDAAVVQAGVRIERARQQLLRQAARAGLPAQAIADAPPGLVDERLADAEAALAAWTDHVKALTDDKRGSLHQRLLDVLDELPGAGAEDDPADSTASWARSVRDCLGHGELAAAERLITAGPSPSPLAEPRTVSPWPMFPWADHGLDEVLSWYAGGPASTGPEFDALWRPRSEEGAELVDALHSLHQGLNEAAVGRFARALDTFLGEADVRHRVRAADGGFVTWVSGVADHRRIPRLGLPLQLPLYIGPPGWTPGQDGPAVWLVLRTQLQEAHLRAAQRGIAPLEATAVLQLAAPPRSGSGSTAGSRINVLRAVCRRLRVRDVVGALPAPDEDAGPGHPYESHEDLEWWLDMLGVHATAAVADALLYDTGGHPLVLREALCALLAADAPSGAGRSGQKLTLEVLDGWRADAAAQERFHDQVVDALFASDLEAALVLRAVLYIRCVEPSRTLDAWALADLLLPPDADPSVLPVAADAALSRVAAAGLLTGPGAGAPATYAWPNGGLAALLAGAGQDVLRSRLHSGLSDLTELRDRSDYSAPVGLYTVISSYGHKMTSDLRGVQGALERGDQASVREGLSGLSDTIERFGAPNALQEQLNAQSEIDLRTELERRCRESWSNGSGLSEIALAPGGEAAPILVWGIRQLLNLAFNSLLENARRAADERDGGGGRVTVELTVRRRDPVGIGPTVARIDICDNGAGVRPGWLPVLNNEQQRVEGDGLLPIGSGNGVRYARDHIRRHGGTLRFLPADGGGTVARIELPVTRSGPAGA</sequence>
<dbReference type="EC" id="2.7.13.3" evidence="2"/>
<evidence type="ECO:0000313" key="8">
    <source>
        <dbReference type="EMBL" id="MEE4545258.1"/>
    </source>
</evidence>
<dbReference type="InterPro" id="IPR003594">
    <property type="entry name" value="HATPase_dom"/>
</dbReference>
<evidence type="ECO:0000256" key="1">
    <source>
        <dbReference type="ARBA" id="ARBA00000085"/>
    </source>
</evidence>
<proteinExistence type="predicted"/>
<evidence type="ECO:0000256" key="5">
    <source>
        <dbReference type="ARBA" id="ARBA00022777"/>
    </source>
</evidence>
<protein>
    <recommendedName>
        <fullName evidence="2">histidine kinase</fullName>
        <ecNumber evidence="2">2.7.13.3</ecNumber>
    </recommendedName>
</protein>
<keyword evidence="9" id="KW-1185">Reference proteome</keyword>
<dbReference type="InterPro" id="IPR050980">
    <property type="entry name" value="2C_sensor_his_kinase"/>
</dbReference>
<keyword evidence="5" id="KW-0418">Kinase</keyword>
<gene>
    <name evidence="8" type="ORF">V2S66_25220</name>
</gene>
<dbReference type="PROSITE" id="PS50109">
    <property type="entry name" value="HIS_KIN"/>
    <property type="match status" value="1"/>
</dbReference>
<evidence type="ECO:0000259" key="7">
    <source>
        <dbReference type="PROSITE" id="PS50109"/>
    </source>
</evidence>
<dbReference type="SMART" id="SM00387">
    <property type="entry name" value="HATPase_c"/>
    <property type="match status" value="1"/>
</dbReference>
<dbReference type="Proteomes" id="UP001344658">
    <property type="component" value="Unassembled WGS sequence"/>
</dbReference>
<accession>A0ABU7PHI3</accession>
<dbReference type="Pfam" id="PF02518">
    <property type="entry name" value="HATPase_c"/>
    <property type="match status" value="1"/>
</dbReference>
<comment type="catalytic activity">
    <reaction evidence="1">
        <text>ATP + protein L-histidine = ADP + protein N-phospho-L-histidine.</text>
        <dbReference type="EC" id="2.7.13.3"/>
    </reaction>
</comment>
<organism evidence="8 9">
    <name type="scientific">Actinacidiphila polyblastidii</name>
    <dbReference type="NCBI Taxonomy" id="3110430"/>
    <lineage>
        <taxon>Bacteria</taxon>
        <taxon>Bacillati</taxon>
        <taxon>Actinomycetota</taxon>
        <taxon>Actinomycetes</taxon>
        <taxon>Kitasatosporales</taxon>
        <taxon>Streptomycetaceae</taxon>
        <taxon>Actinacidiphila</taxon>
    </lineage>
</organism>
<keyword evidence="4" id="KW-0547">Nucleotide-binding</keyword>
<dbReference type="PANTHER" id="PTHR44936:SF10">
    <property type="entry name" value="SENSOR PROTEIN RSTB"/>
    <property type="match status" value="1"/>
</dbReference>
<comment type="caution">
    <text evidence="8">The sequence shown here is derived from an EMBL/GenBank/DDBJ whole genome shotgun (WGS) entry which is preliminary data.</text>
</comment>
<dbReference type="PANTHER" id="PTHR44936">
    <property type="entry name" value="SENSOR PROTEIN CREC"/>
    <property type="match status" value="1"/>
</dbReference>
<evidence type="ECO:0000313" key="9">
    <source>
        <dbReference type="Proteomes" id="UP001344658"/>
    </source>
</evidence>
<dbReference type="InterPro" id="IPR005467">
    <property type="entry name" value="His_kinase_dom"/>
</dbReference>
<feature type="domain" description="Histidine kinase" evidence="7">
    <location>
        <begin position="634"/>
        <end position="849"/>
    </location>
</feature>
<dbReference type="Gene3D" id="3.30.565.10">
    <property type="entry name" value="Histidine kinase-like ATPase, C-terminal domain"/>
    <property type="match status" value="1"/>
</dbReference>
<dbReference type="SUPFAM" id="SSF55874">
    <property type="entry name" value="ATPase domain of HSP90 chaperone/DNA topoisomerase II/histidine kinase"/>
    <property type="match status" value="1"/>
</dbReference>
<dbReference type="EMBL" id="JAZEWV010000026">
    <property type="protein sequence ID" value="MEE4545258.1"/>
    <property type="molecule type" value="Genomic_DNA"/>
</dbReference>
<evidence type="ECO:0000256" key="4">
    <source>
        <dbReference type="ARBA" id="ARBA00022741"/>
    </source>
</evidence>
<evidence type="ECO:0000256" key="3">
    <source>
        <dbReference type="ARBA" id="ARBA00022679"/>
    </source>
</evidence>
<keyword evidence="3" id="KW-0808">Transferase</keyword>
<dbReference type="GO" id="GO:0005524">
    <property type="term" value="F:ATP binding"/>
    <property type="evidence" value="ECO:0007669"/>
    <property type="project" value="UniProtKB-KW"/>
</dbReference>